<evidence type="ECO:0000313" key="1">
    <source>
        <dbReference type="EMBL" id="MDQ0468405.1"/>
    </source>
</evidence>
<dbReference type="RefSeq" id="WP_307269588.1">
    <property type="nucleotide sequence ID" value="NZ_JAUSVX010000002.1"/>
</dbReference>
<dbReference type="Gene3D" id="3.20.20.60">
    <property type="entry name" value="Phosphoenolpyruvate-binding domains"/>
    <property type="match status" value="1"/>
</dbReference>
<comment type="caution">
    <text evidence="1">The sequence shown here is derived from an EMBL/GenBank/DDBJ whole genome shotgun (WGS) entry which is preliminary data.</text>
</comment>
<dbReference type="PANTHER" id="PTHR42905:SF16">
    <property type="entry name" value="CARBOXYPHOSPHONOENOLPYRUVATE PHOSPHONOMUTASE-LIKE PROTEIN (AFU_ORTHOLOGUE AFUA_5G07230)"/>
    <property type="match status" value="1"/>
</dbReference>
<gene>
    <name evidence="1" type="ORF">QO011_001405</name>
</gene>
<dbReference type="CDD" id="cd00377">
    <property type="entry name" value="ICL_PEPM"/>
    <property type="match status" value="1"/>
</dbReference>
<dbReference type="PANTHER" id="PTHR42905">
    <property type="entry name" value="PHOSPHOENOLPYRUVATE CARBOXYLASE"/>
    <property type="match status" value="1"/>
</dbReference>
<dbReference type="GO" id="GO:0046421">
    <property type="term" value="F:methylisocitrate lyase activity"/>
    <property type="evidence" value="ECO:0007669"/>
    <property type="project" value="UniProtKB-EC"/>
</dbReference>
<reference evidence="1 2" key="1">
    <citation type="submission" date="2023-07" db="EMBL/GenBank/DDBJ databases">
        <title>Genomic Encyclopedia of Type Strains, Phase IV (KMG-IV): sequencing the most valuable type-strain genomes for metagenomic binning, comparative biology and taxonomic classification.</title>
        <authorList>
            <person name="Goeker M."/>
        </authorList>
    </citation>
    <scope>NUCLEOTIDE SEQUENCE [LARGE SCALE GENOMIC DNA]</scope>
    <source>
        <strain evidence="1 2">DSM 19619</strain>
    </source>
</reference>
<dbReference type="EC" id="4.1.3.30" evidence="1"/>
<keyword evidence="2" id="KW-1185">Reference proteome</keyword>
<dbReference type="InterPro" id="IPR015813">
    <property type="entry name" value="Pyrv/PenolPyrv_kinase-like_dom"/>
</dbReference>
<dbReference type="EMBL" id="JAUSVX010000002">
    <property type="protein sequence ID" value="MDQ0468405.1"/>
    <property type="molecule type" value="Genomic_DNA"/>
</dbReference>
<protein>
    <submittedName>
        <fullName evidence="1">Methylisocitrate lyase</fullName>
        <ecNumber evidence="1">4.1.3.30</ecNumber>
    </submittedName>
</protein>
<dbReference type="SUPFAM" id="SSF51621">
    <property type="entry name" value="Phosphoenolpyruvate/pyruvate domain"/>
    <property type="match status" value="1"/>
</dbReference>
<evidence type="ECO:0000313" key="2">
    <source>
        <dbReference type="Proteomes" id="UP001242480"/>
    </source>
</evidence>
<dbReference type="Pfam" id="PF13714">
    <property type="entry name" value="PEP_mutase"/>
    <property type="match status" value="1"/>
</dbReference>
<dbReference type="InterPro" id="IPR039556">
    <property type="entry name" value="ICL/PEPM"/>
</dbReference>
<name>A0ABU0J459_9HYPH</name>
<accession>A0ABU0J459</accession>
<keyword evidence="1" id="KW-0456">Lyase</keyword>
<proteinExistence type="predicted"/>
<sequence length="256" mass="26300">MRDQEGKAATFRSLHRRAEPFVLFNIWDAGSAKAVGEAGASALATGSWSVAAANGFADGEKVPISLVLDNARRIVEATGLPVSLDIESGYGVSSEEVAGTIARVAATGVIGCNLEDSFPADGSMRPLAMQAERIAAARRAADAKCPGFFINARTDIFFQVAAHDEAMADTAIERARAYADAGADGIFVPGLVDEALIARVCAAVPLPINVMVGERSPSLERLATAGVARVSHGPGPYLAAMAALRAAASHALAGAP</sequence>
<dbReference type="Proteomes" id="UP001242480">
    <property type="component" value="Unassembled WGS sequence"/>
</dbReference>
<organism evidence="1 2">
    <name type="scientific">Labrys wisconsinensis</name>
    <dbReference type="NCBI Taxonomy" id="425677"/>
    <lineage>
        <taxon>Bacteria</taxon>
        <taxon>Pseudomonadati</taxon>
        <taxon>Pseudomonadota</taxon>
        <taxon>Alphaproteobacteria</taxon>
        <taxon>Hyphomicrobiales</taxon>
        <taxon>Xanthobacteraceae</taxon>
        <taxon>Labrys</taxon>
    </lineage>
</organism>
<dbReference type="InterPro" id="IPR040442">
    <property type="entry name" value="Pyrv_kinase-like_dom_sf"/>
</dbReference>